<evidence type="ECO:0000256" key="9">
    <source>
        <dbReference type="SAM" id="Phobius"/>
    </source>
</evidence>
<evidence type="ECO:0000256" key="5">
    <source>
        <dbReference type="ARBA" id="ARBA00022989"/>
    </source>
</evidence>
<dbReference type="Pfam" id="PF12607">
    <property type="entry name" value="DUF3772"/>
    <property type="match status" value="1"/>
</dbReference>
<proteinExistence type="inferred from homology"/>
<dbReference type="Gene3D" id="1.10.287.1260">
    <property type="match status" value="1"/>
</dbReference>
<evidence type="ECO:0000259" key="11">
    <source>
        <dbReference type="Pfam" id="PF12607"/>
    </source>
</evidence>
<accession>A0A378XBW9</accession>
<dbReference type="InterPro" id="IPR010920">
    <property type="entry name" value="LSM_dom_sf"/>
</dbReference>
<comment type="similarity">
    <text evidence="2">Belongs to the MscS (TC 1.A.23) family.</text>
</comment>
<feature type="transmembrane region" description="Helical" evidence="9">
    <location>
        <begin position="553"/>
        <end position="578"/>
    </location>
</feature>
<dbReference type="Proteomes" id="UP000254603">
    <property type="component" value="Unassembled WGS sequence"/>
</dbReference>
<dbReference type="RefSeq" id="WP_232244217.1">
    <property type="nucleotide sequence ID" value="NZ_CP065725.1"/>
</dbReference>
<evidence type="ECO:0000256" key="6">
    <source>
        <dbReference type="ARBA" id="ARBA00023136"/>
    </source>
</evidence>
<evidence type="ECO:0000256" key="8">
    <source>
        <dbReference type="SAM" id="MobiDB-lite"/>
    </source>
</evidence>
<comment type="subcellular location">
    <subcellularLocation>
        <location evidence="1">Cell membrane</location>
        <topology evidence="1">Multi-pass membrane protein</topology>
    </subcellularLocation>
</comment>
<dbReference type="SUPFAM" id="SSF50182">
    <property type="entry name" value="Sm-like ribonucleoproteins"/>
    <property type="match status" value="1"/>
</dbReference>
<evidence type="ECO:0000259" key="12">
    <source>
        <dbReference type="Pfam" id="PF21082"/>
    </source>
</evidence>
<dbReference type="PANTHER" id="PTHR30347:SF9">
    <property type="entry name" value="MINICONDUCTANCE MECHANOSENSITIVE CHANNEL MSCM"/>
    <property type="match status" value="1"/>
</dbReference>
<feature type="transmembrane region" description="Helical" evidence="9">
    <location>
        <begin position="400"/>
        <end position="419"/>
    </location>
</feature>
<keyword evidence="5 9" id="KW-1133">Transmembrane helix</keyword>
<dbReference type="InterPro" id="IPR011014">
    <property type="entry name" value="MscS_channel_TM-2"/>
</dbReference>
<evidence type="ECO:0000313" key="14">
    <source>
        <dbReference type="Proteomes" id="UP000254603"/>
    </source>
</evidence>
<feature type="region of interest" description="Disordered" evidence="8">
    <location>
        <begin position="428"/>
        <end position="447"/>
    </location>
</feature>
<dbReference type="Pfam" id="PF21082">
    <property type="entry name" value="MS_channel_3rd"/>
    <property type="match status" value="1"/>
</dbReference>
<feature type="transmembrane region" description="Helical" evidence="9">
    <location>
        <begin position="285"/>
        <end position="306"/>
    </location>
</feature>
<evidence type="ECO:0000256" key="4">
    <source>
        <dbReference type="ARBA" id="ARBA00022692"/>
    </source>
</evidence>
<dbReference type="GO" id="GO:0008381">
    <property type="term" value="F:mechanosensitive monoatomic ion channel activity"/>
    <property type="evidence" value="ECO:0007669"/>
    <property type="project" value="UniProtKB-ARBA"/>
</dbReference>
<evidence type="ECO:0000256" key="7">
    <source>
        <dbReference type="SAM" id="Coils"/>
    </source>
</evidence>
<keyword evidence="6 9" id="KW-0472">Membrane</keyword>
<dbReference type="InterPro" id="IPR023408">
    <property type="entry name" value="MscS_beta-dom_sf"/>
</dbReference>
<dbReference type="InterPro" id="IPR011066">
    <property type="entry name" value="MscS_channel_C_sf"/>
</dbReference>
<evidence type="ECO:0000256" key="2">
    <source>
        <dbReference type="ARBA" id="ARBA00008017"/>
    </source>
</evidence>
<evidence type="ECO:0000256" key="3">
    <source>
        <dbReference type="ARBA" id="ARBA00022475"/>
    </source>
</evidence>
<feature type="domain" description="Mechanosensitive ion channel MscS C-terminal" evidence="12">
    <location>
        <begin position="764"/>
        <end position="845"/>
    </location>
</feature>
<gene>
    <name evidence="13" type="primary">kefA_2</name>
    <name evidence="13" type="ORF">NCTC11997_00451</name>
</gene>
<dbReference type="Gene3D" id="3.30.70.100">
    <property type="match status" value="1"/>
</dbReference>
<feature type="transmembrane region" description="Helical" evidence="9">
    <location>
        <begin position="599"/>
        <end position="621"/>
    </location>
</feature>
<protein>
    <submittedName>
        <fullName evidence="13">Potassium efflux system KefA</fullName>
    </submittedName>
</protein>
<feature type="coiled-coil region" evidence="7">
    <location>
        <begin position="67"/>
        <end position="105"/>
    </location>
</feature>
<feature type="transmembrane region" description="Helical" evidence="9">
    <location>
        <begin position="673"/>
        <end position="692"/>
    </location>
</feature>
<evidence type="ECO:0000313" key="13">
    <source>
        <dbReference type="EMBL" id="SUA51038.1"/>
    </source>
</evidence>
<feature type="domain" description="DUF3772" evidence="11">
    <location>
        <begin position="172"/>
        <end position="228"/>
    </location>
</feature>
<dbReference type="Pfam" id="PF00924">
    <property type="entry name" value="MS_channel_2nd"/>
    <property type="match status" value="1"/>
</dbReference>
<feature type="compositionally biased region" description="Low complexity" evidence="8">
    <location>
        <begin position="110"/>
        <end position="144"/>
    </location>
</feature>
<dbReference type="PANTHER" id="PTHR30347">
    <property type="entry name" value="POTASSIUM CHANNEL RELATED"/>
    <property type="match status" value="1"/>
</dbReference>
<dbReference type="InterPro" id="IPR022249">
    <property type="entry name" value="DUF3772"/>
</dbReference>
<feature type="transmembrane region" description="Helical" evidence="9">
    <location>
        <begin position="641"/>
        <end position="661"/>
    </location>
</feature>
<dbReference type="EMBL" id="UGSB01000001">
    <property type="protein sequence ID" value="SUA51038.1"/>
    <property type="molecule type" value="Genomic_DNA"/>
</dbReference>
<sequence>MNIIKYSLLLNFLQKDVMRTLTPIFAFLLALVFSVFLPSTSIAKSADEAEAVTIEQLQRQLKDIPVTSKDNNDLQRLNAELNQIKQRADVLLSQVTQQVVELEQKLSSISQPATAPTSDPADPQPAEQAPEEVAAPEPGPVEGPETLFIAEQRDALQKEHARLDAQRKHLILIISEAEEKSKLLVAERRQRFKDELSLQVRSILNPMFWSNWRQSLPADITRLQAFKSELTDISKLAVSPANRWPLMIGLIFSALVFVFANRFLNQMLNLFLVRVIPTGRARRSFFALSKVLFRILAFAIVCLVFYAGLNWHDILSVEFKLFLRQIFYSILFSAFIYGLGEAILCIKHDSWRLLKLSFEEAYNLRRFPVLLMIISLVYQVMLSTGNYIELDFISEVNIKTIFTLLLCLWSLTFFSRLSYGRVRRKKDKHTAQSNGDQSVDNASGSSHDATSQAAAHQTVNSGKHTLFPIWLLSLIGLSWFFALLATIITLTGYVSLGSFMVNQLVWTVLVSASFYIAWKLTDDAYQALFGSQALIGKYLITSYEFSENVLNQFIVILSAISKVLLMYALIKILLLPFGTNITEFAQVSNILNTLVTQNTFALTTSGIISAIAIFLLGFWVIRLFKSWLETKYFPNTKLETGVQSSISTMSGYLGGVAVIALSLGSMGLSFDKITWVASALSVGIGFGLQSIVQNFISGLILLTERPVKVGDWVVVGNDDGDIKRINIRATEIQLFDRSTLIVPNSEFITKAVRNMTLDKSEGRVKITLSLPISTNPRIVSDMILEVFGEHELVLDEMAPFIRLDSVDGGSLTLSATCYVPSPRLVGQVRTELLFEILDRLHQAEITLINPVHINQINTAMQQSSPPTTNQVDMFKS</sequence>
<dbReference type="InterPro" id="IPR006685">
    <property type="entry name" value="MscS_channel_2nd"/>
</dbReference>
<evidence type="ECO:0000256" key="1">
    <source>
        <dbReference type="ARBA" id="ARBA00004651"/>
    </source>
</evidence>
<reference evidence="13 14" key="1">
    <citation type="submission" date="2018-06" db="EMBL/GenBank/DDBJ databases">
        <authorList>
            <consortium name="Pathogen Informatics"/>
            <person name="Doyle S."/>
        </authorList>
    </citation>
    <scope>NUCLEOTIDE SEQUENCE [LARGE SCALE GENOMIC DNA]</scope>
    <source>
        <strain evidence="13 14">NCTC11997</strain>
    </source>
</reference>
<feature type="transmembrane region" description="Helical" evidence="9">
    <location>
        <begin position="367"/>
        <end position="388"/>
    </location>
</feature>
<dbReference type="Gene3D" id="2.30.30.60">
    <property type="match status" value="1"/>
</dbReference>
<feature type="region of interest" description="Disordered" evidence="8">
    <location>
        <begin position="107"/>
        <end position="144"/>
    </location>
</feature>
<feature type="transmembrane region" description="Helical" evidence="9">
    <location>
        <begin position="499"/>
        <end position="517"/>
    </location>
</feature>
<dbReference type="InterPro" id="IPR052702">
    <property type="entry name" value="MscS-like_channel"/>
</dbReference>
<keyword evidence="3" id="KW-1003">Cell membrane</keyword>
<dbReference type="GO" id="GO:0005886">
    <property type="term" value="C:plasma membrane"/>
    <property type="evidence" value="ECO:0007669"/>
    <property type="project" value="UniProtKB-SubCell"/>
</dbReference>
<feature type="domain" description="Mechanosensitive ion channel MscS" evidence="10">
    <location>
        <begin position="691"/>
        <end position="756"/>
    </location>
</feature>
<dbReference type="SUPFAM" id="SSF82861">
    <property type="entry name" value="Mechanosensitive channel protein MscS (YggB), transmembrane region"/>
    <property type="match status" value="1"/>
</dbReference>
<feature type="compositionally biased region" description="Polar residues" evidence="8">
    <location>
        <begin position="431"/>
        <end position="447"/>
    </location>
</feature>
<name>A0A378XBW9_9BURK</name>
<organism evidence="13 14">
    <name type="scientific">Oligella ureolytica</name>
    <dbReference type="NCBI Taxonomy" id="90244"/>
    <lineage>
        <taxon>Bacteria</taxon>
        <taxon>Pseudomonadati</taxon>
        <taxon>Pseudomonadota</taxon>
        <taxon>Betaproteobacteria</taxon>
        <taxon>Burkholderiales</taxon>
        <taxon>Alcaligenaceae</taxon>
        <taxon>Oligella</taxon>
    </lineage>
</organism>
<keyword evidence="4 9" id="KW-0812">Transmembrane</keyword>
<evidence type="ECO:0000259" key="10">
    <source>
        <dbReference type="Pfam" id="PF00924"/>
    </source>
</evidence>
<feature type="transmembrane region" description="Helical" evidence="9">
    <location>
        <begin position="326"/>
        <end position="346"/>
    </location>
</feature>
<dbReference type="InterPro" id="IPR049278">
    <property type="entry name" value="MS_channel_C"/>
</dbReference>
<dbReference type="AlphaFoldDB" id="A0A378XBW9"/>
<keyword evidence="7" id="KW-0175">Coiled coil</keyword>
<dbReference type="SUPFAM" id="SSF82689">
    <property type="entry name" value="Mechanosensitive channel protein MscS (YggB), C-terminal domain"/>
    <property type="match status" value="1"/>
</dbReference>
<feature type="transmembrane region" description="Helical" evidence="9">
    <location>
        <begin position="469"/>
        <end position="493"/>
    </location>
</feature>
<feature type="transmembrane region" description="Helical" evidence="9">
    <location>
        <begin position="244"/>
        <end position="264"/>
    </location>
</feature>